<gene>
    <name evidence="2" type="ORF">BCR33DRAFT_844827</name>
</gene>
<dbReference type="EMBL" id="MCGO01000001">
    <property type="protein sequence ID" value="ORY53514.1"/>
    <property type="molecule type" value="Genomic_DNA"/>
</dbReference>
<proteinExistence type="predicted"/>
<evidence type="ECO:0000313" key="2">
    <source>
        <dbReference type="EMBL" id="ORY53514.1"/>
    </source>
</evidence>
<feature type="region of interest" description="Disordered" evidence="1">
    <location>
        <begin position="519"/>
        <end position="554"/>
    </location>
</feature>
<feature type="region of interest" description="Disordered" evidence="1">
    <location>
        <begin position="420"/>
        <end position="446"/>
    </location>
</feature>
<feature type="compositionally biased region" description="Low complexity" evidence="1">
    <location>
        <begin position="52"/>
        <end position="63"/>
    </location>
</feature>
<protein>
    <submittedName>
        <fullName evidence="2">Uncharacterized protein</fullName>
    </submittedName>
</protein>
<feature type="region of interest" description="Disordered" evidence="1">
    <location>
        <begin position="42"/>
        <end position="156"/>
    </location>
</feature>
<sequence>MATLTPSSLAALQRHLLRQSPSSAPPLLERFLSDSRRAEPVELIEVDQSILTTTTATTTTTTTPKPRKVALMKTKTATNSDTRKPTSKTKNKNKQTTDSPTPISPSSRISPLLQKQHKTQTQSQTPLKRMRVVSEDNTSESEPEPIRNPQKAQINKTHQSVIDSFFAADPSLSLSRHRDSEISSRPLKPVRTRLEINIPISETRQPVSKKVSAKPIPKSTKKVKLNNESPPPVPGLVKDAANRAMMSFKSNFIAAPRLTIKPRTNTSQKPRGLFQNGKSSVPVSTAPLVSTSRVLNESQNERISTKVKNSVGNAYPHRRMKMVSQDDQGDVENGDGNLYHDSGEEDQVENDENLFGSKGEDENNWILEDDDDDGQYLQESQENDTNERMENLNNENNDGEGIYDESGTLVTDYQEQSWIEEQDENEFASESPPPRHALKKRSQNEINNTQESLDIRLREFFYGDSAFIHSETSIDSGNQQHHPSVSESQQASQSVYDYSENAYDVGHFDPRKWRYDAVLNSQSQRNNEDESSQFDINQENSSIQEDENSYSVKR</sequence>
<feature type="compositionally biased region" description="Polar residues" evidence="1">
    <location>
        <begin position="474"/>
        <end position="483"/>
    </location>
</feature>
<feature type="compositionally biased region" description="Polar residues" evidence="1">
    <location>
        <begin position="533"/>
        <end position="554"/>
    </location>
</feature>
<name>A0A1Y2D302_9FUNG</name>
<evidence type="ECO:0000313" key="3">
    <source>
        <dbReference type="Proteomes" id="UP000193642"/>
    </source>
</evidence>
<dbReference type="AlphaFoldDB" id="A0A1Y2D302"/>
<feature type="region of interest" description="Disordered" evidence="1">
    <location>
        <begin position="311"/>
        <end position="406"/>
    </location>
</feature>
<feature type="region of interest" description="Disordered" evidence="1">
    <location>
        <begin position="474"/>
        <end position="498"/>
    </location>
</feature>
<feature type="compositionally biased region" description="Low complexity" evidence="1">
    <location>
        <begin position="94"/>
        <end position="111"/>
    </location>
</feature>
<organism evidence="2 3">
    <name type="scientific">Rhizoclosmatium globosum</name>
    <dbReference type="NCBI Taxonomy" id="329046"/>
    <lineage>
        <taxon>Eukaryota</taxon>
        <taxon>Fungi</taxon>
        <taxon>Fungi incertae sedis</taxon>
        <taxon>Chytridiomycota</taxon>
        <taxon>Chytridiomycota incertae sedis</taxon>
        <taxon>Chytridiomycetes</taxon>
        <taxon>Chytridiales</taxon>
        <taxon>Chytriomycetaceae</taxon>
        <taxon>Rhizoclosmatium</taxon>
    </lineage>
</organism>
<keyword evidence="3" id="KW-1185">Reference proteome</keyword>
<comment type="caution">
    <text evidence="2">The sequence shown here is derived from an EMBL/GenBank/DDBJ whole genome shotgun (WGS) entry which is preliminary data.</text>
</comment>
<feature type="compositionally biased region" description="Acidic residues" evidence="1">
    <location>
        <begin position="343"/>
        <end position="352"/>
    </location>
</feature>
<accession>A0A1Y2D302</accession>
<reference evidence="2 3" key="1">
    <citation type="submission" date="2016-07" db="EMBL/GenBank/DDBJ databases">
        <title>Pervasive Adenine N6-methylation of Active Genes in Fungi.</title>
        <authorList>
            <consortium name="DOE Joint Genome Institute"/>
            <person name="Mondo S.J."/>
            <person name="Dannebaum R.O."/>
            <person name="Kuo R.C."/>
            <person name="Labutti K."/>
            <person name="Haridas S."/>
            <person name="Kuo A."/>
            <person name="Salamov A."/>
            <person name="Ahrendt S.R."/>
            <person name="Lipzen A."/>
            <person name="Sullivan W."/>
            <person name="Andreopoulos W.B."/>
            <person name="Clum A."/>
            <person name="Lindquist E."/>
            <person name="Daum C."/>
            <person name="Ramamoorthy G.K."/>
            <person name="Gryganskyi A."/>
            <person name="Culley D."/>
            <person name="Magnuson J.K."/>
            <person name="James T.Y."/>
            <person name="O'Malley M.A."/>
            <person name="Stajich J.E."/>
            <person name="Spatafora J.W."/>
            <person name="Visel A."/>
            <person name="Grigoriev I.V."/>
        </authorList>
    </citation>
    <scope>NUCLEOTIDE SEQUENCE [LARGE SCALE GENOMIC DNA]</scope>
    <source>
        <strain evidence="2 3">JEL800</strain>
    </source>
</reference>
<feature type="region of interest" description="Disordered" evidence="1">
    <location>
        <begin position="205"/>
        <end position="233"/>
    </location>
</feature>
<evidence type="ECO:0000256" key="1">
    <source>
        <dbReference type="SAM" id="MobiDB-lite"/>
    </source>
</evidence>
<dbReference type="Proteomes" id="UP000193642">
    <property type="component" value="Unassembled WGS sequence"/>
</dbReference>
<feature type="compositionally biased region" description="Low complexity" evidence="1">
    <location>
        <begin position="485"/>
        <end position="495"/>
    </location>
</feature>